<keyword evidence="4" id="KW-1185">Reference proteome</keyword>
<dbReference type="Gramene" id="ONK55629">
    <property type="protein sequence ID" value="ONK55629"/>
    <property type="gene ID" value="A4U43_UnF690"/>
</dbReference>
<dbReference type="InterPro" id="IPR047242">
    <property type="entry name" value="CDC5L/Cef1"/>
</dbReference>
<dbReference type="AlphaFoldDB" id="A0A1R3L7N3"/>
<dbReference type="Proteomes" id="UP000243459">
    <property type="component" value="Unassembled WGS sequence"/>
</dbReference>
<dbReference type="PANTHER" id="PTHR45885:SF1">
    <property type="entry name" value="CELL DIVISION CYCLE 5-LIKE PROTEIN"/>
    <property type="match status" value="1"/>
</dbReference>
<dbReference type="GO" id="GO:0005681">
    <property type="term" value="C:spliceosomal complex"/>
    <property type="evidence" value="ECO:0007669"/>
    <property type="project" value="TreeGrafter"/>
</dbReference>
<dbReference type="PANTHER" id="PTHR45885">
    <property type="entry name" value="CELL DIVISION CYCLE 5-LIKE PROTEIN"/>
    <property type="match status" value="1"/>
</dbReference>
<protein>
    <submittedName>
        <fullName evidence="3">Uncharacterized protein</fullName>
    </submittedName>
</protein>
<organism evidence="3 4">
    <name type="scientific">Asparagus officinalis</name>
    <name type="common">Garden asparagus</name>
    <dbReference type="NCBI Taxonomy" id="4686"/>
    <lineage>
        <taxon>Eukaryota</taxon>
        <taxon>Viridiplantae</taxon>
        <taxon>Streptophyta</taxon>
        <taxon>Embryophyta</taxon>
        <taxon>Tracheophyta</taxon>
        <taxon>Spermatophyta</taxon>
        <taxon>Magnoliopsida</taxon>
        <taxon>Liliopsida</taxon>
        <taxon>Asparagales</taxon>
        <taxon>Asparagaceae</taxon>
        <taxon>Asparagoideae</taxon>
        <taxon>Asparagus</taxon>
    </lineage>
</organism>
<evidence type="ECO:0000256" key="2">
    <source>
        <dbReference type="ARBA" id="ARBA00023242"/>
    </source>
</evidence>
<evidence type="ECO:0000256" key="1">
    <source>
        <dbReference type="ARBA" id="ARBA00023125"/>
    </source>
</evidence>
<reference evidence="4" key="1">
    <citation type="journal article" date="2017" name="Nat. Commun.">
        <title>The asparagus genome sheds light on the origin and evolution of a young Y chromosome.</title>
        <authorList>
            <person name="Harkess A."/>
            <person name="Zhou J."/>
            <person name="Xu C."/>
            <person name="Bowers J.E."/>
            <person name="Van der Hulst R."/>
            <person name="Ayyampalayam S."/>
            <person name="Mercati F."/>
            <person name="Riccardi P."/>
            <person name="McKain M.R."/>
            <person name="Kakrana A."/>
            <person name="Tang H."/>
            <person name="Ray J."/>
            <person name="Groenendijk J."/>
            <person name="Arikit S."/>
            <person name="Mathioni S.M."/>
            <person name="Nakano M."/>
            <person name="Shan H."/>
            <person name="Telgmann-Rauber A."/>
            <person name="Kanno A."/>
            <person name="Yue Z."/>
            <person name="Chen H."/>
            <person name="Li W."/>
            <person name="Chen Y."/>
            <person name="Xu X."/>
            <person name="Zhang Y."/>
            <person name="Luo S."/>
            <person name="Chen H."/>
            <person name="Gao J."/>
            <person name="Mao Z."/>
            <person name="Pires J.C."/>
            <person name="Luo M."/>
            <person name="Kudrna D."/>
            <person name="Wing R.A."/>
            <person name="Meyers B.C."/>
            <person name="Yi K."/>
            <person name="Kong H."/>
            <person name="Lavrijsen P."/>
            <person name="Sunseri F."/>
            <person name="Falavigna A."/>
            <person name="Ye Y."/>
            <person name="Leebens-Mack J.H."/>
            <person name="Chen G."/>
        </authorList>
    </citation>
    <scope>NUCLEOTIDE SEQUENCE [LARGE SCALE GENOMIC DNA]</scope>
    <source>
        <strain evidence="4">cv. DH0086</strain>
    </source>
</reference>
<gene>
    <name evidence="3" type="ORF">A4U43_UnF690</name>
</gene>
<evidence type="ECO:0000313" key="4">
    <source>
        <dbReference type="Proteomes" id="UP000243459"/>
    </source>
</evidence>
<dbReference type="GO" id="GO:0000398">
    <property type="term" value="P:mRNA splicing, via spliceosome"/>
    <property type="evidence" value="ECO:0007669"/>
    <property type="project" value="InterPro"/>
</dbReference>
<dbReference type="GO" id="GO:0003677">
    <property type="term" value="F:DNA binding"/>
    <property type="evidence" value="ECO:0007669"/>
    <property type="project" value="UniProtKB-KW"/>
</dbReference>
<sequence>MGHENDSLDDFVSAHDAYKDLVYFPGRNVFGLARVAGNSEKLAALQNDFEIMKRKMDDEAKKATKLESKIKPLAHGHQMRAGKLWSQIEAIFKQMDTAATRLE</sequence>
<keyword evidence="1" id="KW-0238">DNA-binding</keyword>
<proteinExistence type="predicted"/>
<dbReference type="GO" id="GO:0000974">
    <property type="term" value="C:Prp19 complex"/>
    <property type="evidence" value="ECO:0007669"/>
    <property type="project" value="InterPro"/>
</dbReference>
<dbReference type="EMBL" id="KV863330">
    <property type="protein sequence ID" value="ONK55629.1"/>
    <property type="molecule type" value="Genomic_DNA"/>
</dbReference>
<keyword evidence="2" id="KW-0539">Nucleus</keyword>
<name>A0A1R3L7N3_ASPOF</name>
<evidence type="ECO:0000313" key="3">
    <source>
        <dbReference type="EMBL" id="ONK55629.1"/>
    </source>
</evidence>
<accession>A0A1R3L7N3</accession>